<reference evidence="2" key="1">
    <citation type="submission" date="2021-06" db="EMBL/GenBank/DDBJ databases">
        <authorList>
            <person name="Kallberg Y."/>
            <person name="Tangrot J."/>
            <person name="Rosling A."/>
        </authorList>
    </citation>
    <scope>NUCLEOTIDE SEQUENCE</scope>
    <source>
        <strain evidence="2">CL551</strain>
    </source>
</reference>
<evidence type="ECO:0000256" key="1">
    <source>
        <dbReference type="SAM" id="MobiDB-lite"/>
    </source>
</evidence>
<dbReference type="AlphaFoldDB" id="A0A9N9IRI8"/>
<proteinExistence type="predicted"/>
<accession>A0A9N9IRI8</accession>
<name>A0A9N9IRI8_9GLOM</name>
<gene>
    <name evidence="2" type="ORF">AMORRO_LOCUS15023</name>
</gene>
<dbReference type="EMBL" id="CAJVPV010032825">
    <property type="protein sequence ID" value="CAG8745735.1"/>
    <property type="molecule type" value="Genomic_DNA"/>
</dbReference>
<comment type="caution">
    <text evidence="2">The sequence shown here is derived from an EMBL/GenBank/DDBJ whole genome shotgun (WGS) entry which is preliminary data.</text>
</comment>
<dbReference type="InterPro" id="IPR027417">
    <property type="entry name" value="P-loop_NTPase"/>
</dbReference>
<dbReference type="OrthoDB" id="2364732at2759"/>
<evidence type="ECO:0000313" key="2">
    <source>
        <dbReference type="EMBL" id="CAG8745735.1"/>
    </source>
</evidence>
<protein>
    <submittedName>
        <fullName evidence="2">3699_t:CDS:1</fullName>
    </submittedName>
</protein>
<dbReference type="Proteomes" id="UP000789342">
    <property type="component" value="Unassembled WGS sequence"/>
</dbReference>
<feature type="non-terminal residue" evidence="2">
    <location>
        <position position="206"/>
    </location>
</feature>
<sequence>MNVHYPYLTSTPPEDNASEDEFTDSGSEYFVQRNIPSIETKEICLNTVENWITHREETVMRIDQFVQKNHVIFIRAPPFTGKTSLCILLEKYYRKKGTPVMHICFLGVEEIPFEEFWVNETGKSWKYWLNSKHGERVIILDDTHRIFDGSRYETFWLRIKSLSRQKSPVKVVTFSTSGTTARNPVDAQQEFGFELIRCTQSELSEL</sequence>
<feature type="region of interest" description="Disordered" evidence="1">
    <location>
        <begin position="1"/>
        <end position="22"/>
    </location>
</feature>
<organism evidence="2 3">
    <name type="scientific">Acaulospora morrowiae</name>
    <dbReference type="NCBI Taxonomy" id="94023"/>
    <lineage>
        <taxon>Eukaryota</taxon>
        <taxon>Fungi</taxon>
        <taxon>Fungi incertae sedis</taxon>
        <taxon>Mucoromycota</taxon>
        <taxon>Glomeromycotina</taxon>
        <taxon>Glomeromycetes</taxon>
        <taxon>Diversisporales</taxon>
        <taxon>Acaulosporaceae</taxon>
        <taxon>Acaulospora</taxon>
    </lineage>
</organism>
<keyword evidence="3" id="KW-1185">Reference proteome</keyword>
<dbReference type="SUPFAM" id="SSF52540">
    <property type="entry name" value="P-loop containing nucleoside triphosphate hydrolases"/>
    <property type="match status" value="1"/>
</dbReference>
<evidence type="ECO:0000313" key="3">
    <source>
        <dbReference type="Proteomes" id="UP000789342"/>
    </source>
</evidence>